<dbReference type="InterPro" id="IPR018950">
    <property type="entry name" value="DiS-bond_isomerase_DsbC/G_N"/>
</dbReference>
<dbReference type="InterPro" id="IPR033954">
    <property type="entry name" value="DiS-bond_Isoase_DsbC/G"/>
</dbReference>
<dbReference type="SUPFAM" id="SSF52833">
    <property type="entry name" value="Thioredoxin-like"/>
    <property type="match status" value="1"/>
</dbReference>
<keyword evidence="6 7" id="KW-0676">Redox-active center</keyword>
<feature type="signal peptide" evidence="7">
    <location>
        <begin position="1"/>
        <end position="35"/>
    </location>
</feature>
<evidence type="ECO:0000313" key="11">
    <source>
        <dbReference type="Proteomes" id="UP000672097"/>
    </source>
</evidence>
<dbReference type="CDD" id="cd03020">
    <property type="entry name" value="DsbA_DsbC_DsbG"/>
    <property type="match status" value="1"/>
</dbReference>
<dbReference type="InterPro" id="IPR017937">
    <property type="entry name" value="Thioredoxin_CS"/>
</dbReference>
<dbReference type="PANTHER" id="PTHR35272">
    <property type="entry name" value="THIOL:DISULFIDE INTERCHANGE PROTEIN DSBC-RELATED"/>
    <property type="match status" value="1"/>
</dbReference>
<evidence type="ECO:0000256" key="1">
    <source>
        <dbReference type="ARBA" id="ARBA00004418"/>
    </source>
</evidence>
<dbReference type="Proteomes" id="UP000672097">
    <property type="component" value="Unassembled WGS sequence"/>
</dbReference>
<evidence type="ECO:0000259" key="8">
    <source>
        <dbReference type="Pfam" id="PF10411"/>
    </source>
</evidence>
<sequence length="253" mass="27424">MFKTTASAARSAAFWARTAALALPLGLALASGAQADEASIRKNLADRMGNLPRIDEISKTAIPGIYELRMGTDILYSDEDGNFLIEGALFDTRTKTDITKARIDKLTAVDFAKLPLKDAVVIKQGTGARKMVVFSDPNCGYCKKIERDLVNVKDVTVYNFIIPILGADSVLKARDLWCAKDQPKAWRAWMIDGQPAAKAAEKCDTAALDRNMALARKHKIQATPAVIFEDGSRAPGAIPAEQIEKMLAAAKKG</sequence>
<keyword evidence="4 7" id="KW-0574">Periplasm</keyword>
<evidence type="ECO:0000313" key="10">
    <source>
        <dbReference type="EMBL" id="MBQ0937149.1"/>
    </source>
</evidence>
<comment type="similarity">
    <text evidence="2 7">Belongs to the thioredoxin family. DsbC subfamily.</text>
</comment>
<keyword evidence="3 7" id="KW-0732">Signal</keyword>
<evidence type="ECO:0000256" key="6">
    <source>
        <dbReference type="ARBA" id="ARBA00023284"/>
    </source>
</evidence>
<dbReference type="PROSITE" id="PS00194">
    <property type="entry name" value="THIOREDOXIN_1"/>
    <property type="match status" value="1"/>
</dbReference>
<dbReference type="InterPro" id="IPR036249">
    <property type="entry name" value="Thioredoxin-like_sf"/>
</dbReference>
<name>A0ABS5E161_9BURK</name>
<dbReference type="EMBL" id="JAGQDG010000007">
    <property type="protein sequence ID" value="MBQ0937149.1"/>
    <property type="molecule type" value="Genomic_DNA"/>
</dbReference>
<evidence type="ECO:0000259" key="9">
    <source>
        <dbReference type="Pfam" id="PF13098"/>
    </source>
</evidence>
<dbReference type="InterPro" id="IPR051470">
    <property type="entry name" value="Thiol:disulfide_interchange"/>
</dbReference>
<evidence type="ECO:0000256" key="5">
    <source>
        <dbReference type="ARBA" id="ARBA00023157"/>
    </source>
</evidence>
<comment type="function">
    <text evidence="7">Required for disulfide bond formation in some periplasmic proteins. Acts by transferring its disulfide bond to other proteins and is reduced in the process.</text>
</comment>
<evidence type="ECO:0000256" key="7">
    <source>
        <dbReference type="RuleBase" id="RU364038"/>
    </source>
</evidence>
<dbReference type="InterPro" id="IPR009094">
    <property type="entry name" value="DiS-bond_isomerase_DsbC/G_N_sf"/>
</dbReference>
<gene>
    <name evidence="10" type="ORF">KAK11_17620</name>
</gene>
<dbReference type="PANTHER" id="PTHR35272:SF3">
    <property type="entry name" value="THIOL:DISULFIDE INTERCHANGE PROTEIN DSBC"/>
    <property type="match status" value="1"/>
</dbReference>
<feature type="domain" description="Disulphide bond isomerase DsbC/G N-terminal" evidence="8">
    <location>
        <begin position="33"/>
        <end position="99"/>
    </location>
</feature>
<dbReference type="RefSeq" id="WP_210810602.1">
    <property type="nucleotide sequence ID" value="NZ_JAGQDG010000007.1"/>
</dbReference>
<dbReference type="Pfam" id="PF10411">
    <property type="entry name" value="DsbC_N"/>
    <property type="match status" value="1"/>
</dbReference>
<keyword evidence="5" id="KW-1015">Disulfide bond</keyword>
<dbReference type="Gene3D" id="3.40.30.10">
    <property type="entry name" value="Glutaredoxin"/>
    <property type="match status" value="1"/>
</dbReference>
<evidence type="ECO:0000256" key="3">
    <source>
        <dbReference type="ARBA" id="ARBA00022729"/>
    </source>
</evidence>
<comment type="caution">
    <text evidence="10">The sequence shown here is derived from an EMBL/GenBank/DDBJ whole genome shotgun (WGS) entry which is preliminary data.</text>
</comment>
<dbReference type="Pfam" id="PF13098">
    <property type="entry name" value="Thioredoxin_2"/>
    <property type="match status" value="1"/>
</dbReference>
<dbReference type="SUPFAM" id="SSF54423">
    <property type="entry name" value="DsbC/DsbG N-terminal domain-like"/>
    <property type="match status" value="1"/>
</dbReference>
<evidence type="ECO:0000256" key="2">
    <source>
        <dbReference type="ARBA" id="ARBA00009813"/>
    </source>
</evidence>
<feature type="chain" id="PRO_5045001578" description="Thiol:disulfide interchange protein" evidence="7">
    <location>
        <begin position="36"/>
        <end position="253"/>
    </location>
</feature>
<dbReference type="InterPro" id="IPR012336">
    <property type="entry name" value="Thioredoxin-like_fold"/>
</dbReference>
<protein>
    <recommendedName>
        <fullName evidence="7">Thiol:disulfide interchange protein</fullName>
    </recommendedName>
</protein>
<evidence type="ECO:0000256" key="4">
    <source>
        <dbReference type="ARBA" id="ARBA00022764"/>
    </source>
</evidence>
<reference evidence="10 11" key="1">
    <citation type="submission" date="2021-04" db="EMBL/GenBank/DDBJ databases">
        <title>The genome sequence of type strain Ideonella paludis KCTC 32238.</title>
        <authorList>
            <person name="Liu Y."/>
        </authorList>
    </citation>
    <scope>NUCLEOTIDE SEQUENCE [LARGE SCALE GENOMIC DNA]</scope>
    <source>
        <strain evidence="10 11">KCTC 32238</strain>
    </source>
</reference>
<dbReference type="Gene3D" id="3.10.450.70">
    <property type="entry name" value="Disulphide bond isomerase, DsbC/G, N-terminal"/>
    <property type="match status" value="1"/>
</dbReference>
<organism evidence="10 11">
    <name type="scientific">Ideonella paludis</name>
    <dbReference type="NCBI Taxonomy" id="1233411"/>
    <lineage>
        <taxon>Bacteria</taxon>
        <taxon>Pseudomonadati</taxon>
        <taxon>Pseudomonadota</taxon>
        <taxon>Betaproteobacteria</taxon>
        <taxon>Burkholderiales</taxon>
        <taxon>Sphaerotilaceae</taxon>
        <taxon>Ideonella</taxon>
    </lineage>
</organism>
<keyword evidence="11" id="KW-1185">Reference proteome</keyword>
<comment type="subcellular location">
    <subcellularLocation>
        <location evidence="1 7">Periplasm</location>
    </subcellularLocation>
</comment>
<feature type="domain" description="Thioredoxin-like fold" evidence="9">
    <location>
        <begin position="124"/>
        <end position="247"/>
    </location>
</feature>
<proteinExistence type="inferred from homology"/>
<accession>A0ABS5E161</accession>